<evidence type="ECO:0000313" key="1">
    <source>
        <dbReference type="EMBL" id="OIN45529.1"/>
    </source>
</evidence>
<accession>A0A1S2UH43</accession>
<gene>
    <name evidence="1" type="ORF">BFL40_28830</name>
</gene>
<organism evidence="1 2">
    <name type="scientific">Pseudomonas costantinii</name>
    <dbReference type="NCBI Taxonomy" id="168469"/>
    <lineage>
        <taxon>Bacteria</taxon>
        <taxon>Pseudomonadati</taxon>
        <taxon>Pseudomonadota</taxon>
        <taxon>Gammaproteobacteria</taxon>
        <taxon>Pseudomonadales</taxon>
        <taxon>Pseudomonadaceae</taxon>
        <taxon>Pseudomonas</taxon>
    </lineage>
</organism>
<evidence type="ECO:0000313" key="2">
    <source>
        <dbReference type="Proteomes" id="UP000181661"/>
    </source>
</evidence>
<dbReference type="EMBL" id="MDDR01000057">
    <property type="protein sequence ID" value="OIN45529.1"/>
    <property type="molecule type" value="Genomic_DNA"/>
</dbReference>
<dbReference type="Proteomes" id="UP000181661">
    <property type="component" value="Unassembled WGS sequence"/>
</dbReference>
<proteinExistence type="predicted"/>
<dbReference type="AlphaFoldDB" id="A0A1S2UH43"/>
<comment type="caution">
    <text evidence="1">The sequence shown here is derived from an EMBL/GenBank/DDBJ whole genome shotgun (WGS) entry which is preliminary data.</text>
</comment>
<protein>
    <submittedName>
        <fullName evidence="1">Uncharacterized protein</fullName>
    </submittedName>
</protein>
<sequence>MEVKATVIVWVPEYECCGGYLTQESGKILMQNCCRGEGASSLTQKQLRIYEIDSQALFRKELDWSARSSFFWRWSFATMRAIKQHTVFISLKPCQGNWQKKDPAKEPGQKP</sequence>
<name>A0A1S2UH43_9PSED</name>
<reference evidence="1 2" key="1">
    <citation type="submission" date="2016-08" db="EMBL/GenBank/DDBJ databases">
        <title>Draft genome sequence of Pseudomonas costantinii LMG 22119, type strain isolated from cultivated mushroom (Agaricus bisporus) sporophores.</title>
        <authorList>
            <person name="Tambong J.T."/>
        </authorList>
    </citation>
    <scope>NUCLEOTIDE SEQUENCE [LARGE SCALE GENOMIC DNA]</scope>
    <source>
        <strain evidence="1 2">LMG 22119</strain>
    </source>
</reference>